<dbReference type="EMBL" id="CP026100">
    <property type="protein sequence ID" value="AYV49257.1"/>
    <property type="molecule type" value="Genomic_DNA"/>
</dbReference>
<dbReference type="OrthoDB" id="7192725at2"/>
<reference evidence="2 5" key="2">
    <citation type="submission" date="2018-01" db="EMBL/GenBank/DDBJ databases">
        <title>Complete genome sequence of Caulobacter flavus RHGG3.</title>
        <authorList>
            <person name="Yang E."/>
        </authorList>
    </citation>
    <scope>NUCLEOTIDE SEQUENCE [LARGE SCALE GENOMIC DNA]</scope>
    <source>
        <strain evidence="2 5">RHGG3</strain>
    </source>
</reference>
<evidence type="ECO:0000313" key="2">
    <source>
        <dbReference type="EMBL" id="AYV49257.1"/>
    </source>
</evidence>
<evidence type="ECO:0000313" key="5">
    <source>
        <dbReference type="Proteomes" id="UP000281192"/>
    </source>
</evidence>
<keyword evidence="5" id="KW-1185">Reference proteome</keyword>
<dbReference type="KEGG" id="cfh:C1707_25085"/>
<reference evidence="3 4" key="1">
    <citation type="submission" date="2017-12" db="EMBL/GenBank/DDBJ databases">
        <title>The genome sequence of Caulobacter flavus CGMCC1 15093.</title>
        <authorList>
            <person name="Gao J."/>
            <person name="Mao X."/>
            <person name="Sun J."/>
        </authorList>
    </citation>
    <scope>NUCLEOTIDE SEQUENCE [LARGE SCALE GENOMIC DNA]</scope>
    <source>
        <strain evidence="3 4">CGMCC1 15093</strain>
    </source>
</reference>
<dbReference type="AlphaFoldDB" id="A0A2N5CTD5"/>
<protein>
    <submittedName>
        <fullName evidence="3">Uncharacterized protein</fullName>
    </submittedName>
</protein>
<name>A0A2N5CTD5_9CAUL</name>
<sequence length="122" mass="12879">MAATGLALAATAAGAQVDPLAAHDRAMIRMELEQSRQAQMAAARQAQAARDRAAAAQTLRGLQARGGDAGLSYRPPPVEALPERGDPSVGLSLRLDELDRLTDARLARSNEVLRAIKPASER</sequence>
<dbReference type="Proteomes" id="UP000234483">
    <property type="component" value="Unassembled WGS sequence"/>
</dbReference>
<dbReference type="Proteomes" id="UP000281192">
    <property type="component" value="Chromosome"/>
</dbReference>
<evidence type="ECO:0000313" key="3">
    <source>
        <dbReference type="EMBL" id="PLR14903.1"/>
    </source>
</evidence>
<proteinExistence type="predicted"/>
<accession>A0A2N5CTD5</accession>
<evidence type="ECO:0000313" key="4">
    <source>
        <dbReference type="Proteomes" id="UP000234483"/>
    </source>
</evidence>
<organism evidence="3 4">
    <name type="scientific">Caulobacter flavus</name>
    <dbReference type="NCBI Taxonomy" id="1679497"/>
    <lineage>
        <taxon>Bacteria</taxon>
        <taxon>Pseudomonadati</taxon>
        <taxon>Pseudomonadota</taxon>
        <taxon>Alphaproteobacteria</taxon>
        <taxon>Caulobacterales</taxon>
        <taxon>Caulobacteraceae</taxon>
        <taxon>Caulobacter</taxon>
    </lineage>
</organism>
<feature type="region of interest" description="Disordered" evidence="1">
    <location>
        <begin position="52"/>
        <end position="89"/>
    </location>
</feature>
<gene>
    <name evidence="2" type="ORF">C1707_25085</name>
    <name evidence="3" type="ORF">CFHF_13140</name>
</gene>
<evidence type="ECO:0000256" key="1">
    <source>
        <dbReference type="SAM" id="MobiDB-lite"/>
    </source>
</evidence>
<dbReference type="EMBL" id="PJRQ01000024">
    <property type="protein sequence ID" value="PLR14903.1"/>
    <property type="molecule type" value="Genomic_DNA"/>
</dbReference>